<protein>
    <recommendedName>
        <fullName evidence="1">Cytochrome c-type biogenesis protein H Ig-like domain-containing protein</fullName>
    </recommendedName>
</protein>
<proteinExistence type="predicted"/>
<reference evidence="2 3" key="1">
    <citation type="submission" date="2022-09" db="EMBL/GenBank/DDBJ databases">
        <authorList>
            <person name="Kop L."/>
        </authorList>
    </citation>
    <scope>NUCLEOTIDE SEQUENCE [LARGE SCALE GENOMIC DNA]</scope>
    <source>
        <strain evidence="2 3">347</strain>
    </source>
</reference>
<dbReference type="Pfam" id="PF23892">
    <property type="entry name" value="Ig_CycH"/>
    <property type="match status" value="2"/>
</dbReference>
<evidence type="ECO:0000259" key="1">
    <source>
        <dbReference type="Pfam" id="PF23892"/>
    </source>
</evidence>
<gene>
    <name evidence="2" type="ORF">NSPWAT_2852</name>
</gene>
<accession>A0ABN8W3W7</accession>
<dbReference type="RefSeq" id="WP_282012519.1">
    <property type="nucleotide sequence ID" value="NZ_OX336137.1"/>
</dbReference>
<sequence length="282" mass="30149">MSKKLLNMKFIIKLLLILGLLSTVFFLAACERDLKEHKVPPAVVEKLAKKNDPALQAQAVEGVVTLAPGQAPRVTEAAVLFLYARPRGVESGPPLAVKKINFFTFPMEYSLGPAEVMLAGTSFEGPLTVSARLDLDGDPKAQPGDLEGRIDVEPGNKQANIVLGEVMSTGKEITGTLSVSPKLQSHLPQTPVLFILARPHGVKTGAPLAVKRVIGVEFPYAFRIGQADTMLPDVEFDGPVTLLFRLDNDGNLKSTPGDMEGEANANAGDENIEVVMETLVAG</sequence>
<dbReference type="PROSITE" id="PS51257">
    <property type="entry name" value="PROKAR_LIPOPROTEIN"/>
    <property type="match status" value="1"/>
</dbReference>
<organism evidence="2 3">
    <name type="scientific">Nitrospina watsonii</name>
    <dbReference type="NCBI Taxonomy" id="1323948"/>
    <lineage>
        <taxon>Bacteria</taxon>
        <taxon>Pseudomonadati</taxon>
        <taxon>Nitrospinota/Tectimicrobiota group</taxon>
        <taxon>Nitrospinota</taxon>
        <taxon>Nitrospinia</taxon>
        <taxon>Nitrospinales</taxon>
        <taxon>Nitrospinaceae</taxon>
        <taxon>Nitrospina</taxon>
    </lineage>
</organism>
<dbReference type="EMBL" id="OX336137">
    <property type="protein sequence ID" value="CAI2719708.1"/>
    <property type="molecule type" value="Genomic_DNA"/>
</dbReference>
<feature type="domain" description="Cytochrome c-type biogenesis protein H Ig-like" evidence="1">
    <location>
        <begin position="63"/>
        <end position="156"/>
    </location>
</feature>
<dbReference type="Proteomes" id="UP001157733">
    <property type="component" value="Chromosome"/>
</dbReference>
<dbReference type="InterPro" id="IPR056412">
    <property type="entry name" value="Ig_CycH"/>
</dbReference>
<feature type="domain" description="Cytochrome c-type biogenesis protein H Ig-like" evidence="1">
    <location>
        <begin position="173"/>
        <end position="267"/>
    </location>
</feature>
<evidence type="ECO:0000313" key="3">
    <source>
        <dbReference type="Proteomes" id="UP001157733"/>
    </source>
</evidence>
<keyword evidence="3" id="KW-1185">Reference proteome</keyword>
<evidence type="ECO:0000313" key="2">
    <source>
        <dbReference type="EMBL" id="CAI2719708.1"/>
    </source>
</evidence>
<name>A0ABN8W3W7_9BACT</name>